<dbReference type="PANTHER" id="PTHR24256">
    <property type="entry name" value="TRYPTASE-RELATED"/>
    <property type="match status" value="1"/>
</dbReference>
<sequence>MKQSQSSQSSQHQLANALALALLLLLLIFPSSSRQFETDCGCRPSSRRGPRIISGATTNEGQFPWQASLELLHPSLGFLGHWCGAVLIHQYWILSAAHCVHNDLFNLPIPPLWTVVLGEHDRDVESGNEQRIPVEKIVMHQRYHNFRHDVVLMKLSKPADLTRASNIRRICLPFMLAESQPDETATVAAATAAASEDVLSQQLELEDVPEKIDNFLRSVQSRRRYRNVTSPSMRELMNMKILSRMRQALAQRSSPRSLRRTRRRNDKLMKLDPRPADGESVEQKYLKTNGELDMDPREMAFVDCVATGWGKANISGDLSSQLLKTQVPLHQNGRCKDAYGSFVNIHGGHLCAGKLNGEGGTCVGDSGGPLQCRLSHNGPWILVGVTSFGSGCALEGFPDVYTRTSFYMKWIEDTIASH</sequence>
<keyword evidence="1" id="KW-1015">Disulfide bond</keyword>
<keyword evidence="8" id="KW-1185">Reference proteome</keyword>
<dbReference type="GO" id="GO:0006508">
    <property type="term" value="P:proteolysis"/>
    <property type="evidence" value="ECO:0007669"/>
    <property type="project" value="UniProtKB-KW"/>
</dbReference>
<dbReference type="SMART" id="SM00020">
    <property type="entry name" value="Tryp_SPc"/>
    <property type="match status" value="1"/>
</dbReference>
<feature type="signal peptide" evidence="5">
    <location>
        <begin position="1"/>
        <end position="33"/>
    </location>
</feature>
<evidence type="ECO:0000313" key="8">
    <source>
        <dbReference type="Proteomes" id="UP000268350"/>
    </source>
</evidence>
<feature type="chain" id="PRO_5017386228" evidence="5">
    <location>
        <begin position="34"/>
        <end position="418"/>
    </location>
</feature>
<evidence type="ECO:0000256" key="3">
    <source>
        <dbReference type="RuleBase" id="RU363034"/>
    </source>
</evidence>
<keyword evidence="3" id="KW-0720">Serine protease</keyword>
<dbReference type="Pfam" id="PF00089">
    <property type="entry name" value="Trypsin"/>
    <property type="match status" value="2"/>
</dbReference>
<keyword evidence="3" id="KW-0378">Hydrolase</keyword>
<evidence type="ECO:0000256" key="2">
    <source>
        <dbReference type="ARBA" id="ARBA00024195"/>
    </source>
</evidence>
<dbReference type="PROSITE" id="PS00134">
    <property type="entry name" value="TRYPSIN_HIS"/>
    <property type="match status" value="1"/>
</dbReference>
<dbReference type="Proteomes" id="UP000268350">
    <property type="component" value="Unassembled WGS sequence"/>
</dbReference>
<evidence type="ECO:0000256" key="4">
    <source>
        <dbReference type="SAM" id="MobiDB-lite"/>
    </source>
</evidence>
<dbReference type="PROSITE" id="PS50240">
    <property type="entry name" value="TRYPSIN_DOM"/>
    <property type="match status" value="1"/>
</dbReference>
<feature type="compositionally biased region" description="Basic and acidic residues" evidence="4">
    <location>
        <begin position="266"/>
        <end position="279"/>
    </location>
</feature>
<reference evidence="8" key="1">
    <citation type="submission" date="2018-01" db="EMBL/GenBank/DDBJ databases">
        <authorList>
            <person name="Alioto T."/>
            <person name="Alioto T."/>
        </authorList>
    </citation>
    <scope>NUCLEOTIDE SEQUENCE [LARGE SCALE GENOMIC DNA]</scope>
</reference>
<organism evidence="7 8">
    <name type="scientific">Drosophila guanche</name>
    <name type="common">Fruit fly</name>
    <dbReference type="NCBI Taxonomy" id="7266"/>
    <lineage>
        <taxon>Eukaryota</taxon>
        <taxon>Metazoa</taxon>
        <taxon>Ecdysozoa</taxon>
        <taxon>Arthropoda</taxon>
        <taxon>Hexapoda</taxon>
        <taxon>Insecta</taxon>
        <taxon>Pterygota</taxon>
        <taxon>Neoptera</taxon>
        <taxon>Endopterygota</taxon>
        <taxon>Diptera</taxon>
        <taxon>Brachycera</taxon>
        <taxon>Muscomorpha</taxon>
        <taxon>Ephydroidea</taxon>
        <taxon>Drosophilidae</taxon>
        <taxon>Drosophila</taxon>
        <taxon>Sophophora</taxon>
    </lineage>
</organism>
<dbReference type="PRINTS" id="PR00722">
    <property type="entry name" value="CHYMOTRYPSIN"/>
</dbReference>
<evidence type="ECO:0000313" key="7">
    <source>
        <dbReference type="EMBL" id="SPP80457.1"/>
    </source>
</evidence>
<dbReference type="InterPro" id="IPR051487">
    <property type="entry name" value="Ser/Thr_Proteases_Immune/Dev"/>
</dbReference>
<dbReference type="OMA" id="RQFETDC"/>
<dbReference type="GO" id="GO:0004252">
    <property type="term" value="F:serine-type endopeptidase activity"/>
    <property type="evidence" value="ECO:0007669"/>
    <property type="project" value="InterPro"/>
</dbReference>
<evidence type="ECO:0000259" key="6">
    <source>
        <dbReference type="PROSITE" id="PS50240"/>
    </source>
</evidence>
<dbReference type="InterPro" id="IPR018114">
    <property type="entry name" value="TRYPSIN_HIS"/>
</dbReference>
<protein>
    <submittedName>
        <fullName evidence="7">Blast:Plasma kallikrein</fullName>
    </submittedName>
</protein>
<feature type="region of interest" description="Disordered" evidence="4">
    <location>
        <begin position="248"/>
        <end position="279"/>
    </location>
</feature>
<accession>A0A3B0JDQ8</accession>
<keyword evidence="5" id="KW-0732">Signal</keyword>
<dbReference type="OrthoDB" id="7863416at2759"/>
<dbReference type="InterPro" id="IPR009003">
    <property type="entry name" value="Peptidase_S1_PA"/>
</dbReference>
<dbReference type="InterPro" id="IPR043504">
    <property type="entry name" value="Peptidase_S1_PA_chymotrypsin"/>
</dbReference>
<proteinExistence type="inferred from homology"/>
<evidence type="ECO:0000256" key="5">
    <source>
        <dbReference type="SAM" id="SignalP"/>
    </source>
</evidence>
<dbReference type="SUPFAM" id="SSF50494">
    <property type="entry name" value="Trypsin-like serine proteases"/>
    <property type="match status" value="1"/>
</dbReference>
<dbReference type="AlphaFoldDB" id="A0A3B0JDQ8"/>
<dbReference type="InterPro" id="IPR001254">
    <property type="entry name" value="Trypsin_dom"/>
</dbReference>
<dbReference type="FunFam" id="2.40.10.10:FF:000002">
    <property type="entry name" value="Transmembrane protease serine"/>
    <property type="match status" value="1"/>
</dbReference>
<dbReference type="PROSITE" id="PS00135">
    <property type="entry name" value="TRYPSIN_SER"/>
    <property type="match status" value="1"/>
</dbReference>
<evidence type="ECO:0000256" key="1">
    <source>
        <dbReference type="ARBA" id="ARBA00023157"/>
    </source>
</evidence>
<name>A0A3B0JDQ8_DROGU</name>
<dbReference type="CDD" id="cd00190">
    <property type="entry name" value="Tryp_SPc"/>
    <property type="match status" value="1"/>
</dbReference>
<dbReference type="FunFam" id="2.40.10.10:FF:000130">
    <property type="entry name" value="Chymotrypsinogen A"/>
    <property type="match status" value="1"/>
</dbReference>
<comment type="similarity">
    <text evidence="2">Belongs to the peptidase S1 family. CLIP subfamily.</text>
</comment>
<feature type="domain" description="Peptidase S1" evidence="6">
    <location>
        <begin position="52"/>
        <end position="416"/>
    </location>
</feature>
<dbReference type="InterPro" id="IPR001314">
    <property type="entry name" value="Peptidase_S1A"/>
</dbReference>
<dbReference type="Gene3D" id="2.40.10.10">
    <property type="entry name" value="Trypsin-like serine proteases"/>
    <property type="match status" value="2"/>
</dbReference>
<keyword evidence="3" id="KW-0645">Protease</keyword>
<gene>
    <name evidence="7" type="ORF">DGUA_6G005338</name>
</gene>
<dbReference type="STRING" id="7266.A0A3B0JDQ8"/>
<dbReference type="EMBL" id="OUUW01000005">
    <property type="protein sequence ID" value="SPP80457.1"/>
    <property type="molecule type" value="Genomic_DNA"/>
</dbReference>
<dbReference type="InterPro" id="IPR033116">
    <property type="entry name" value="TRYPSIN_SER"/>
</dbReference>